<dbReference type="SMART" id="SM00474">
    <property type="entry name" value="35EXOc"/>
    <property type="match status" value="1"/>
</dbReference>
<dbReference type="GO" id="GO:0006139">
    <property type="term" value="P:nucleobase-containing compound metabolic process"/>
    <property type="evidence" value="ECO:0007669"/>
    <property type="project" value="InterPro"/>
</dbReference>
<dbReference type="InterPro" id="IPR002121">
    <property type="entry name" value="HRDC_dom"/>
</dbReference>
<dbReference type="GO" id="GO:0033890">
    <property type="term" value="F:ribonuclease D activity"/>
    <property type="evidence" value="ECO:0007669"/>
    <property type="project" value="UniProtKB-EC"/>
</dbReference>
<dbReference type="PANTHER" id="PTHR47649:SF1">
    <property type="entry name" value="RIBONUCLEASE D"/>
    <property type="match status" value="1"/>
</dbReference>
<dbReference type="GO" id="GO:0003676">
    <property type="term" value="F:nucleic acid binding"/>
    <property type="evidence" value="ECO:0007669"/>
    <property type="project" value="InterPro"/>
</dbReference>
<dbReference type="CDD" id="cd06142">
    <property type="entry name" value="RNaseD_exo"/>
    <property type="match status" value="1"/>
</dbReference>
<dbReference type="GO" id="GO:0008408">
    <property type="term" value="F:3'-5' exonuclease activity"/>
    <property type="evidence" value="ECO:0007669"/>
    <property type="project" value="InterPro"/>
</dbReference>
<dbReference type="PROSITE" id="PS50967">
    <property type="entry name" value="HRDC"/>
    <property type="match status" value="1"/>
</dbReference>
<proteinExistence type="predicted"/>
<protein>
    <submittedName>
        <fullName evidence="2">Ribonuclease D</fullName>
        <ecNumber evidence="2">3.1.13.5</ecNumber>
    </submittedName>
</protein>
<dbReference type="Proteomes" id="UP000317977">
    <property type="component" value="Unassembled WGS sequence"/>
</dbReference>
<evidence type="ECO:0000313" key="3">
    <source>
        <dbReference type="Proteomes" id="UP000317977"/>
    </source>
</evidence>
<dbReference type="InterPro" id="IPR010997">
    <property type="entry name" value="HRDC-like_sf"/>
</dbReference>
<feature type="domain" description="HRDC" evidence="1">
    <location>
        <begin position="246"/>
        <end position="326"/>
    </location>
</feature>
<reference evidence="2 3" key="1">
    <citation type="submission" date="2019-02" db="EMBL/GenBank/DDBJ databases">
        <title>Deep-cultivation of Planctomycetes and their phenomic and genomic characterization uncovers novel biology.</title>
        <authorList>
            <person name="Wiegand S."/>
            <person name="Jogler M."/>
            <person name="Boedeker C."/>
            <person name="Pinto D."/>
            <person name="Vollmers J."/>
            <person name="Rivas-Marin E."/>
            <person name="Kohn T."/>
            <person name="Peeters S.H."/>
            <person name="Heuer A."/>
            <person name="Rast P."/>
            <person name="Oberbeckmann S."/>
            <person name="Bunk B."/>
            <person name="Jeske O."/>
            <person name="Meyerdierks A."/>
            <person name="Storesund J.E."/>
            <person name="Kallscheuer N."/>
            <person name="Luecker S."/>
            <person name="Lage O.M."/>
            <person name="Pohl T."/>
            <person name="Merkel B.J."/>
            <person name="Hornburger P."/>
            <person name="Mueller R.-W."/>
            <person name="Bruemmer F."/>
            <person name="Labrenz M."/>
            <person name="Spormann A.M."/>
            <person name="Op Den Camp H."/>
            <person name="Overmann J."/>
            <person name="Amann R."/>
            <person name="Jetten M.S.M."/>
            <person name="Mascher T."/>
            <person name="Medema M.H."/>
            <person name="Devos D.P."/>
            <person name="Kaster A.-K."/>
            <person name="Ovreas L."/>
            <person name="Rohde M."/>
            <person name="Galperin M.Y."/>
            <person name="Jogler C."/>
        </authorList>
    </citation>
    <scope>NUCLEOTIDE SEQUENCE [LARGE SCALE GENOMIC DNA]</scope>
    <source>
        <strain evidence="2 3">Poly59</strain>
    </source>
</reference>
<dbReference type="AlphaFoldDB" id="A0A5C6F7R9"/>
<keyword evidence="2" id="KW-0378">Hydrolase</keyword>
<comment type="caution">
    <text evidence="2">The sequence shown here is derived from an EMBL/GenBank/DDBJ whole genome shotgun (WGS) entry which is preliminary data.</text>
</comment>
<organism evidence="2 3">
    <name type="scientific">Rubripirellula reticaptiva</name>
    <dbReference type="NCBI Taxonomy" id="2528013"/>
    <lineage>
        <taxon>Bacteria</taxon>
        <taxon>Pseudomonadati</taxon>
        <taxon>Planctomycetota</taxon>
        <taxon>Planctomycetia</taxon>
        <taxon>Pirellulales</taxon>
        <taxon>Pirellulaceae</taxon>
        <taxon>Rubripirellula</taxon>
    </lineage>
</organism>
<gene>
    <name evidence="2" type="primary">rnd</name>
    <name evidence="2" type="ORF">Poly59_21110</name>
</gene>
<evidence type="ECO:0000259" key="1">
    <source>
        <dbReference type="PROSITE" id="PS50967"/>
    </source>
</evidence>
<dbReference type="InterPro" id="IPR051086">
    <property type="entry name" value="RNase_D-like"/>
</dbReference>
<dbReference type="InterPro" id="IPR044876">
    <property type="entry name" value="HRDC_dom_sf"/>
</dbReference>
<keyword evidence="3" id="KW-1185">Reference proteome</keyword>
<evidence type="ECO:0000313" key="2">
    <source>
        <dbReference type="EMBL" id="TWU55809.1"/>
    </source>
</evidence>
<dbReference type="SUPFAM" id="SSF53098">
    <property type="entry name" value="Ribonuclease H-like"/>
    <property type="match status" value="1"/>
</dbReference>
<dbReference type="InterPro" id="IPR002562">
    <property type="entry name" value="3'-5'_exonuclease_dom"/>
</dbReference>
<dbReference type="SUPFAM" id="SSF47819">
    <property type="entry name" value="HRDC-like"/>
    <property type="match status" value="2"/>
</dbReference>
<dbReference type="GO" id="GO:0000166">
    <property type="term" value="F:nucleotide binding"/>
    <property type="evidence" value="ECO:0007669"/>
    <property type="project" value="InterPro"/>
</dbReference>
<accession>A0A5C6F7R9</accession>
<dbReference type="Pfam" id="PF01612">
    <property type="entry name" value="DNA_pol_A_exo1"/>
    <property type="match status" value="1"/>
</dbReference>
<dbReference type="InterPro" id="IPR012337">
    <property type="entry name" value="RNaseH-like_sf"/>
</dbReference>
<name>A0A5C6F7R9_9BACT</name>
<dbReference type="EC" id="3.1.13.5" evidence="2"/>
<dbReference type="PANTHER" id="PTHR47649">
    <property type="entry name" value="RIBONUCLEASE D"/>
    <property type="match status" value="1"/>
</dbReference>
<dbReference type="Pfam" id="PF00570">
    <property type="entry name" value="HRDC"/>
    <property type="match status" value="1"/>
</dbReference>
<dbReference type="InterPro" id="IPR036397">
    <property type="entry name" value="RNaseH_sf"/>
</dbReference>
<dbReference type="Gene3D" id="1.10.150.80">
    <property type="entry name" value="HRDC domain"/>
    <property type="match status" value="2"/>
</dbReference>
<dbReference type="Gene3D" id="3.30.420.10">
    <property type="entry name" value="Ribonuclease H-like superfamily/Ribonuclease H"/>
    <property type="match status" value="1"/>
</dbReference>
<dbReference type="EMBL" id="SJPX01000002">
    <property type="protein sequence ID" value="TWU55809.1"/>
    <property type="molecule type" value="Genomic_DNA"/>
</dbReference>
<sequence length="431" mass="48473">MPRRQLKSGAVSKITPASAFSLANDSLLTSLLTSSVTLNYQSINTVAQLEQFCDEIAACDRIGFDTEFVSEDTYRPLLSLIQVVAGDRLAIIDPLTVEDTTPFWNLLVEPGRTVIAHAAREEARFCIRFTGKPIAGLFDTQLAAGFVGMEYPSSLGTLVQRMVGKTLPKGETRTNWMRRPLTEDQITYALQDVTDLFAMHDQLSAMAKKLNRESWLEEETGIFQQKVIDGETRENWRRVSGASGLNPRKLETVRQIWLWREARAKELDRLPKRILRDDLLVELARKGSSDVQKIRGIRGMERRGFNDQYEAIAAAIQVANDTPDEDLPRRPRGTRRAVSPMLSQFLSTSIACISRQHKLAPSIVGNADDVRELLGYELDRRDVDNEPSLLKGWRGEIVGKTFRRILAGELAIRVADVTETQPLEFIEAENS</sequence>